<proteinExistence type="predicted"/>
<evidence type="ECO:0000259" key="1">
    <source>
        <dbReference type="Pfam" id="PF18055"/>
    </source>
</evidence>
<dbReference type="OrthoDB" id="3260288at2759"/>
<gene>
    <name evidence="2" type="ORF">V565_276760</name>
</gene>
<reference evidence="2 3" key="1">
    <citation type="submission" date="2013-12" db="EMBL/GenBank/DDBJ databases">
        <authorList>
            <person name="Cubeta M."/>
            <person name="Pakala S."/>
            <person name="Fedorova N."/>
            <person name="Thomas E."/>
            <person name="Dean R."/>
            <person name="Jabaji S."/>
            <person name="Neate S."/>
            <person name="Toda T."/>
            <person name="Tavantzis S."/>
            <person name="Vilgalys R."/>
            <person name="Bharathan N."/>
            <person name="Pakala S."/>
            <person name="Losada L.S."/>
            <person name="Zafar N."/>
            <person name="Nierman W."/>
        </authorList>
    </citation>
    <scope>NUCLEOTIDE SEQUENCE [LARGE SCALE GENOMIC DNA]</scope>
    <source>
        <strain evidence="2 3">123E</strain>
    </source>
</reference>
<comment type="caution">
    <text evidence="2">The sequence shown here is derived from an EMBL/GenBank/DDBJ whole genome shotgun (WGS) entry which is preliminary data.</text>
</comment>
<evidence type="ECO:0000313" key="2">
    <source>
        <dbReference type="EMBL" id="KEP45411.1"/>
    </source>
</evidence>
<dbReference type="STRING" id="1423351.A0A074RE50"/>
<dbReference type="Gene3D" id="1.25.40.570">
    <property type="match status" value="1"/>
</dbReference>
<dbReference type="Proteomes" id="UP000027456">
    <property type="component" value="Unassembled WGS sequence"/>
</dbReference>
<evidence type="ECO:0000313" key="3">
    <source>
        <dbReference type="Proteomes" id="UP000027456"/>
    </source>
</evidence>
<dbReference type="HOGENOM" id="CLU_2151853_0_0_1"/>
<feature type="domain" description="26S proteasome regulatory subunit Rpn6 N-terminal" evidence="1">
    <location>
        <begin position="40"/>
        <end position="105"/>
    </location>
</feature>
<name>A0A074RE50_9AGAM</name>
<dbReference type="AlphaFoldDB" id="A0A074RE50"/>
<sequence>MSASEVMATKLAEADKLVKSDPQQAEQLYKSLLEGKAGEFSDNNNAQGLAELVTASRVFMSSIAKAKTAKLIRTLIDNLAAIPGGGSVLTDVLSENIAWARTERPVWAACDT</sequence>
<protein>
    <submittedName>
        <fullName evidence="2">Putative 26S proteasome regulatory subunit rpn6</fullName>
    </submittedName>
</protein>
<dbReference type="InterPro" id="IPR040773">
    <property type="entry name" value="Rpn6_N"/>
</dbReference>
<keyword evidence="3" id="KW-1185">Reference proteome</keyword>
<dbReference type="Pfam" id="PF18055">
    <property type="entry name" value="RPN6_N"/>
    <property type="match status" value="1"/>
</dbReference>
<keyword evidence="2" id="KW-0647">Proteasome</keyword>
<feature type="non-terminal residue" evidence="2">
    <location>
        <position position="112"/>
    </location>
</feature>
<dbReference type="GO" id="GO:0000502">
    <property type="term" value="C:proteasome complex"/>
    <property type="evidence" value="ECO:0007669"/>
    <property type="project" value="UniProtKB-KW"/>
</dbReference>
<accession>A0A074RE50</accession>
<organism evidence="2 3">
    <name type="scientific">Rhizoctonia solani 123E</name>
    <dbReference type="NCBI Taxonomy" id="1423351"/>
    <lineage>
        <taxon>Eukaryota</taxon>
        <taxon>Fungi</taxon>
        <taxon>Dikarya</taxon>
        <taxon>Basidiomycota</taxon>
        <taxon>Agaricomycotina</taxon>
        <taxon>Agaricomycetes</taxon>
        <taxon>Cantharellales</taxon>
        <taxon>Ceratobasidiaceae</taxon>
        <taxon>Rhizoctonia</taxon>
    </lineage>
</organism>
<dbReference type="EMBL" id="AZST01001840">
    <property type="protein sequence ID" value="KEP45411.1"/>
    <property type="molecule type" value="Genomic_DNA"/>
</dbReference>